<dbReference type="eggNOG" id="KOG1035">
    <property type="taxonomic scope" value="Eukaryota"/>
</dbReference>
<proteinExistence type="predicted"/>
<dbReference type="InterPro" id="IPR017441">
    <property type="entry name" value="Protein_kinase_ATP_BS"/>
</dbReference>
<dbReference type="FunCoup" id="A2ENI8">
    <property type="interactions" value="391"/>
</dbReference>
<dbReference type="GO" id="GO:0005524">
    <property type="term" value="F:ATP binding"/>
    <property type="evidence" value="ECO:0007669"/>
    <property type="project" value="UniProtKB-UniRule"/>
</dbReference>
<sequence length="427" mass="48626">MDIDPELIEIEDSYIEDDFGTKQEEEQSYDDSEGMPNSVNTNFAGVIPGNPVGFQQRKQTSFDLPSDDPLGFQKTTPDHEDIKWLLQTITDLCHKANEDDLIPKITDELQNRNFLDLPFVPPRVESPFNQAYQHISDIGSGGYGKISKVLNLIDEQYYALKVVRISKDEISSAVREVQCLAALNSPRIVRYFSSWLESKDNEKEALLYIQMQYVPGVTLSDYLFQKKDMDDTERKLILYQITYALSEIHAQNIIHRDFSPNNIIVRDYGKITVIDFGIASIKGKKDYSKQNEHAIASQPRVGSLTLRPIDKLIIKEAGKANRTVKEVGTPLYSSPRQLSGHHSGPSDDVYSLGIIAFEIYSRFTTWMEKTLSIRNLRSSRKIPPEFSAKYPEISSLVESCIFTESKQRPTVLDILNLPLFHGMKDEE</sequence>
<evidence type="ECO:0000256" key="4">
    <source>
        <dbReference type="ARBA" id="ARBA00022840"/>
    </source>
</evidence>
<feature type="domain" description="Protein kinase" evidence="7">
    <location>
        <begin position="132"/>
        <end position="420"/>
    </location>
</feature>
<reference evidence="8" key="1">
    <citation type="submission" date="2006-10" db="EMBL/GenBank/DDBJ databases">
        <authorList>
            <person name="Amadeo P."/>
            <person name="Zhao Q."/>
            <person name="Wortman J."/>
            <person name="Fraser-Liggett C."/>
            <person name="Carlton J."/>
        </authorList>
    </citation>
    <scope>NUCLEOTIDE SEQUENCE</scope>
    <source>
        <strain evidence="8">G3</strain>
    </source>
</reference>
<evidence type="ECO:0000256" key="5">
    <source>
        <dbReference type="PROSITE-ProRule" id="PRU10141"/>
    </source>
</evidence>
<dbReference type="OrthoDB" id="341578at2759"/>
<dbReference type="PANTHER" id="PTHR11042:SF136">
    <property type="entry name" value="EIF-2-ALPHA KINASE GCN2"/>
    <property type="match status" value="1"/>
</dbReference>
<name>A2ENI8_TRIV3</name>
<reference evidence="8" key="2">
    <citation type="journal article" date="2007" name="Science">
        <title>Draft genome sequence of the sexually transmitted pathogen Trichomonas vaginalis.</title>
        <authorList>
            <person name="Carlton J.M."/>
            <person name="Hirt R.P."/>
            <person name="Silva J.C."/>
            <person name="Delcher A.L."/>
            <person name="Schatz M."/>
            <person name="Zhao Q."/>
            <person name="Wortman J.R."/>
            <person name="Bidwell S.L."/>
            <person name="Alsmark U.C.M."/>
            <person name="Besteiro S."/>
            <person name="Sicheritz-Ponten T."/>
            <person name="Noel C.J."/>
            <person name="Dacks J.B."/>
            <person name="Foster P.G."/>
            <person name="Simillion C."/>
            <person name="Van de Peer Y."/>
            <person name="Miranda-Saavedra D."/>
            <person name="Barton G.J."/>
            <person name="Westrop G.D."/>
            <person name="Mueller S."/>
            <person name="Dessi D."/>
            <person name="Fiori P.L."/>
            <person name="Ren Q."/>
            <person name="Paulsen I."/>
            <person name="Zhang H."/>
            <person name="Bastida-Corcuera F.D."/>
            <person name="Simoes-Barbosa A."/>
            <person name="Brown M.T."/>
            <person name="Hayes R.D."/>
            <person name="Mukherjee M."/>
            <person name="Okumura C.Y."/>
            <person name="Schneider R."/>
            <person name="Smith A.J."/>
            <person name="Vanacova S."/>
            <person name="Villalvazo M."/>
            <person name="Haas B.J."/>
            <person name="Pertea M."/>
            <person name="Feldblyum T.V."/>
            <person name="Utterback T.R."/>
            <person name="Shu C.L."/>
            <person name="Osoegawa K."/>
            <person name="de Jong P.J."/>
            <person name="Hrdy I."/>
            <person name="Horvathova L."/>
            <person name="Zubacova Z."/>
            <person name="Dolezal P."/>
            <person name="Malik S.B."/>
            <person name="Logsdon J.M. Jr."/>
            <person name="Henze K."/>
            <person name="Gupta A."/>
            <person name="Wang C.C."/>
            <person name="Dunne R.L."/>
            <person name="Upcroft J.A."/>
            <person name="Upcroft P."/>
            <person name="White O."/>
            <person name="Salzberg S.L."/>
            <person name="Tang P."/>
            <person name="Chiu C.-H."/>
            <person name="Lee Y.-S."/>
            <person name="Embley T.M."/>
            <person name="Coombs G.H."/>
            <person name="Mottram J.C."/>
            <person name="Tachezy J."/>
            <person name="Fraser-Liggett C.M."/>
            <person name="Johnson P.J."/>
        </authorList>
    </citation>
    <scope>NUCLEOTIDE SEQUENCE [LARGE SCALE GENOMIC DNA]</scope>
    <source>
        <strain evidence="8">G3</strain>
    </source>
</reference>
<dbReference type="InParanoid" id="A2ENI8"/>
<dbReference type="AlphaFoldDB" id="A2ENI8"/>
<accession>A2ENI8</accession>
<evidence type="ECO:0000313" key="8">
    <source>
        <dbReference type="EMBL" id="EAY05766.1"/>
    </source>
</evidence>
<evidence type="ECO:0000256" key="3">
    <source>
        <dbReference type="ARBA" id="ARBA00022777"/>
    </source>
</evidence>
<dbReference type="GO" id="GO:0005634">
    <property type="term" value="C:nucleus"/>
    <property type="evidence" value="ECO:0000318"/>
    <property type="project" value="GO_Central"/>
</dbReference>
<dbReference type="PANTHER" id="PTHR11042">
    <property type="entry name" value="EUKARYOTIC TRANSLATION INITIATION FACTOR 2-ALPHA KINASE EIF2-ALPHA KINASE -RELATED"/>
    <property type="match status" value="1"/>
</dbReference>
<dbReference type="InterPro" id="IPR011009">
    <property type="entry name" value="Kinase-like_dom_sf"/>
</dbReference>
<dbReference type="GO" id="GO:0005829">
    <property type="term" value="C:cytosol"/>
    <property type="evidence" value="ECO:0000318"/>
    <property type="project" value="GO_Central"/>
</dbReference>
<dbReference type="Gene3D" id="3.30.200.20">
    <property type="entry name" value="Phosphorylase Kinase, domain 1"/>
    <property type="match status" value="1"/>
</dbReference>
<dbReference type="PROSITE" id="PS00109">
    <property type="entry name" value="PROTEIN_KINASE_TYR"/>
    <property type="match status" value="1"/>
</dbReference>
<dbReference type="VEuPathDB" id="TrichDB:TVAGG3_0733260"/>
<protein>
    <submittedName>
        <fullName evidence="8">AGC family protein kinase</fullName>
    </submittedName>
</protein>
<evidence type="ECO:0000259" key="7">
    <source>
        <dbReference type="PROSITE" id="PS50011"/>
    </source>
</evidence>
<dbReference type="Pfam" id="PF00069">
    <property type="entry name" value="Pkinase"/>
    <property type="match status" value="2"/>
</dbReference>
<dbReference type="KEGG" id="tva:4763626"/>
<gene>
    <name evidence="8" type="ORF">TVAG_138350</name>
</gene>
<dbReference type="Gene3D" id="1.10.510.10">
    <property type="entry name" value="Transferase(Phosphotransferase) domain 1"/>
    <property type="match status" value="1"/>
</dbReference>
<dbReference type="GO" id="GO:0005737">
    <property type="term" value="C:cytoplasm"/>
    <property type="evidence" value="ECO:0000318"/>
    <property type="project" value="GO_Central"/>
</dbReference>
<dbReference type="SUPFAM" id="SSF56112">
    <property type="entry name" value="Protein kinase-like (PK-like)"/>
    <property type="match status" value="1"/>
</dbReference>
<dbReference type="SMR" id="A2ENI8"/>
<dbReference type="GO" id="GO:0004694">
    <property type="term" value="F:eukaryotic translation initiation factor 2alpha kinase activity"/>
    <property type="evidence" value="ECO:0000318"/>
    <property type="project" value="GO_Central"/>
</dbReference>
<organism evidence="8 9">
    <name type="scientific">Trichomonas vaginalis (strain ATCC PRA-98 / G3)</name>
    <dbReference type="NCBI Taxonomy" id="412133"/>
    <lineage>
        <taxon>Eukaryota</taxon>
        <taxon>Metamonada</taxon>
        <taxon>Parabasalia</taxon>
        <taxon>Trichomonadida</taxon>
        <taxon>Trichomonadidae</taxon>
        <taxon>Trichomonas</taxon>
    </lineage>
</organism>
<keyword evidence="9" id="KW-1185">Reference proteome</keyword>
<dbReference type="OMA" id="CHKANED"/>
<keyword evidence="1" id="KW-0808">Transferase</keyword>
<dbReference type="InterPro" id="IPR000719">
    <property type="entry name" value="Prot_kinase_dom"/>
</dbReference>
<dbReference type="RefSeq" id="XP_001317989.1">
    <property type="nucleotide sequence ID" value="XM_001317954.1"/>
</dbReference>
<feature type="region of interest" description="Disordered" evidence="6">
    <location>
        <begin position="1"/>
        <end position="50"/>
    </location>
</feature>
<keyword evidence="4 5" id="KW-0067">ATP-binding</keyword>
<keyword evidence="2 5" id="KW-0547">Nucleotide-binding</keyword>
<keyword evidence="3 8" id="KW-0418">Kinase</keyword>
<feature type="binding site" evidence="5">
    <location>
        <position position="161"/>
    </location>
    <ligand>
        <name>ATP</name>
        <dbReference type="ChEBI" id="CHEBI:30616"/>
    </ligand>
</feature>
<dbReference type="InterPro" id="IPR008266">
    <property type="entry name" value="Tyr_kinase_AS"/>
</dbReference>
<evidence type="ECO:0000256" key="6">
    <source>
        <dbReference type="SAM" id="MobiDB-lite"/>
    </source>
</evidence>
<feature type="compositionally biased region" description="Acidic residues" evidence="6">
    <location>
        <begin position="1"/>
        <end position="18"/>
    </location>
</feature>
<evidence type="ECO:0000256" key="1">
    <source>
        <dbReference type="ARBA" id="ARBA00022679"/>
    </source>
</evidence>
<dbReference type="PROSITE" id="PS00107">
    <property type="entry name" value="PROTEIN_KINASE_ATP"/>
    <property type="match status" value="1"/>
</dbReference>
<evidence type="ECO:0000256" key="2">
    <source>
        <dbReference type="ARBA" id="ARBA00022741"/>
    </source>
</evidence>
<dbReference type="VEuPathDB" id="TrichDB:TVAG_138350"/>
<dbReference type="Proteomes" id="UP000001542">
    <property type="component" value="Unassembled WGS sequence"/>
</dbReference>
<evidence type="ECO:0000313" key="9">
    <source>
        <dbReference type="Proteomes" id="UP000001542"/>
    </source>
</evidence>
<dbReference type="STRING" id="5722.A2ENI8"/>
<dbReference type="PROSITE" id="PS50011">
    <property type="entry name" value="PROTEIN_KINASE_DOM"/>
    <property type="match status" value="1"/>
</dbReference>
<dbReference type="EMBL" id="DS113440">
    <property type="protein sequence ID" value="EAY05766.1"/>
    <property type="molecule type" value="Genomic_DNA"/>
</dbReference>
<dbReference type="InterPro" id="IPR050339">
    <property type="entry name" value="CC_SR_Kinase"/>
</dbReference>